<name>A0A816Z2Z9_9BILA</name>
<sequence>MNMLPRIHYNVKSLTLNSFSMERILLAGDYSNLRELKIFSFNVKIASRYFTVESTFRLFLPHRIADLILEDVDVRLVLSIHPQPHKIMKYKTLKTASYTVAITNPSVNVPYKEYMSCT</sequence>
<comment type="caution">
    <text evidence="1">The sequence shown here is derived from an EMBL/GenBank/DDBJ whole genome shotgun (WGS) entry which is preliminary data.</text>
</comment>
<evidence type="ECO:0000313" key="2">
    <source>
        <dbReference type="Proteomes" id="UP000663887"/>
    </source>
</evidence>
<reference evidence="1" key="1">
    <citation type="submission" date="2021-02" db="EMBL/GenBank/DDBJ databases">
        <authorList>
            <person name="Nowell W R."/>
        </authorList>
    </citation>
    <scope>NUCLEOTIDE SEQUENCE</scope>
</reference>
<dbReference type="AlphaFoldDB" id="A0A816Z2Z9"/>
<gene>
    <name evidence="1" type="ORF">XDN619_LOCUS32058</name>
</gene>
<dbReference type="Proteomes" id="UP000663887">
    <property type="component" value="Unassembled WGS sequence"/>
</dbReference>
<dbReference type="EMBL" id="CAJNRG010015911">
    <property type="protein sequence ID" value="CAF2186663.1"/>
    <property type="molecule type" value="Genomic_DNA"/>
</dbReference>
<evidence type="ECO:0000313" key="1">
    <source>
        <dbReference type="EMBL" id="CAF2186663.1"/>
    </source>
</evidence>
<protein>
    <submittedName>
        <fullName evidence="1">Uncharacterized protein</fullName>
    </submittedName>
</protein>
<accession>A0A816Z2Z9</accession>
<organism evidence="1 2">
    <name type="scientific">Rotaria magnacalcarata</name>
    <dbReference type="NCBI Taxonomy" id="392030"/>
    <lineage>
        <taxon>Eukaryota</taxon>
        <taxon>Metazoa</taxon>
        <taxon>Spiralia</taxon>
        <taxon>Gnathifera</taxon>
        <taxon>Rotifera</taxon>
        <taxon>Eurotatoria</taxon>
        <taxon>Bdelloidea</taxon>
        <taxon>Philodinida</taxon>
        <taxon>Philodinidae</taxon>
        <taxon>Rotaria</taxon>
    </lineage>
</organism>
<proteinExistence type="predicted"/>